<dbReference type="AlphaFoldDB" id="A0A318SCB0"/>
<sequence length="165" mass="17482">MRILVYLLLLIGVQGALTRLLPASVSAPDLFLLTAVALAFRWRPLPALLAAYLIGLVQDVLSHASLLGLHAAAVAGGVLLVLGLRRFLASDGLLQTIVSVTTATVGQWIAFLILTYWLRNDLVTVTTLSTVLPAALVGTLVLAPMVERFATWAFGPRGSVEEGLA</sequence>
<keyword evidence="1" id="KW-1133">Transmembrane helix</keyword>
<keyword evidence="1" id="KW-0472">Membrane</keyword>
<name>A0A318SCB0_9DEIO</name>
<feature type="transmembrane region" description="Helical" evidence="1">
    <location>
        <begin position="66"/>
        <end position="84"/>
    </location>
</feature>
<gene>
    <name evidence="2" type="ORF">DES52_12632</name>
</gene>
<proteinExistence type="predicted"/>
<dbReference type="EMBL" id="QJSX01000026">
    <property type="protein sequence ID" value="PYE48966.1"/>
    <property type="molecule type" value="Genomic_DNA"/>
</dbReference>
<evidence type="ECO:0000313" key="2">
    <source>
        <dbReference type="EMBL" id="PYE48966.1"/>
    </source>
</evidence>
<evidence type="ECO:0000256" key="1">
    <source>
        <dbReference type="SAM" id="Phobius"/>
    </source>
</evidence>
<reference evidence="2 3" key="1">
    <citation type="submission" date="2018-06" db="EMBL/GenBank/DDBJ databases">
        <title>Genomic Encyclopedia of Type Strains, Phase IV (KMG-IV): sequencing the most valuable type-strain genomes for metagenomic binning, comparative biology and taxonomic classification.</title>
        <authorList>
            <person name="Goeker M."/>
        </authorList>
    </citation>
    <scope>NUCLEOTIDE SEQUENCE [LARGE SCALE GENOMIC DNA]</scope>
    <source>
        <strain evidence="2 3">DSM 18048</strain>
    </source>
</reference>
<accession>A0A318SCB0</accession>
<feature type="transmembrane region" description="Helical" evidence="1">
    <location>
        <begin position="96"/>
        <end position="118"/>
    </location>
</feature>
<keyword evidence="1" id="KW-0812">Transmembrane</keyword>
<organism evidence="2 3">
    <name type="scientific">Deinococcus yavapaiensis KR-236</name>
    <dbReference type="NCBI Taxonomy" id="694435"/>
    <lineage>
        <taxon>Bacteria</taxon>
        <taxon>Thermotogati</taxon>
        <taxon>Deinococcota</taxon>
        <taxon>Deinococci</taxon>
        <taxon>Deinococcales</taxon>
        <taxon>Deinococcaceae</taxon>
        <taxon>Deinococcus</taxon>
    </lineage>
</organism>
<feature type="transmembrane region" description="Helical" evidence="1">
    <location>
        <begin position="125"/>
        <end position="146"/>
    </location>
</feature>
<dbReference type="OrthoDB" id="70063at2"/>
<dbReference type="RefSeq" id="WP_110888810.1">
    <property type="nucleotide sequence ID" value="NZ_QJSX01000026.1"/>
</dbReference>
<comment type="caution">
    <text evidence="2">The sequence shown here is derived from an EMBL/GenBank/DDBJ whole genome shotgun (WGS) entry which is preliminary data.</text>
</comment>
<dbReference type="Proteomes" id="UP000248326">
    <property type="component" value="Unassembled WGS sequence"/>
</dbReference>
<feature type="transmembrane region" description="Helical" evidence="1">
    <location>
        <begin position="31"/>
        <end position="54"/>
    </location>
</feature>
<keyword evidence="3" id="KW-1185">Reference proteome</keyword>
<evidence type="ECO:0000313" key="3">
    <source>
        <dbReference type="Proteomes" id="UP000248326"/>
    </source>
</evidence>
<protein>
    <submittedName>
        <fullName evidence="2">Rod shape-determining protein MreD</fullName>
    </submittedName>
</protein>